<evidence type="ECO:0000313" key="2">
    <source>
        <dbReference type="Proteomes" id="UP000192769"/>
    </source>
</evidence>
<dbReference type="EMBL" id="MWUE01000022">
    <property type="protein sequence ID" value="OQP32415.1"/>
    <property type="molecule type" value="Genomic_DNA"/>
</dbReference>
<dbReference type="RefSeq" id="WP_081140230.1">
    <property type="nucleotide sequence ID" value="NZ_MWUE01000022.1"/>
</dbReference>
<dbReference type="NCBIfam" id="NF040640">
    <property type="entry name" value="YcgZ_fam"/>
    <property type="match status" value="1"/>
</dbReference>
<comment type="caution">
    <text evidence="1">The sequence shown here is derived from an EMBL/GenBank/DDBJ whole genome shotgun (WGS) entry which is preliminary data.</text>
</comment>
<proteinExistence type="predicted"/>
<evidence type="ECO:0000313" key="1">
    <source>
        <dbReference type="EMBL" id="OQP32415.1"/>
    </source>
</evidence>
<name>A0A1V9DF62_9GAMM</name>
<protein>
    <submittedName>
        <fullName evidence="1">Two-component-system connector protein YcgZ</fullName>
    </submittedName>
</protein>
<gene>
    <name evidence="1" type="ORF">B2J69_14180</name>
</gene>
<accession>A0A1V9DF62</accession>
<keyword evidence="2" id="KW-1185">Reference proteome</keyword>
<organism evidence="1 2">
    <name type="scientific">Pantoea latae</name>
    <dbReference type="NCBI Taxonomy" id="1964541"/>
    <lineage>
        <taxon>Bacteria</taxon>
        <taxon>Pseudomonadati</taxon>
        <taxon>Pseudomonadota</taxon>
        <taxon>Gammaproteobacteria</taxon>
        <taxon>Enterobacterales</taxon>
        <taxon>Erwiniaceae</taxon>
        <taxon>Pantoea</taxon>
    </lineage>
</organism>
<sequence>MHQNPQNTGSQGNIAAYFSRATMPSQQETLGAIAVEILRSGRSLNRKTICMRLLARVDAATSQEEEQHLQELISLLFRD</sequence>
<dbReference type="OrthoDB" id="6420902at2"/>
<dbReference type="AlphaFoldDB" id="A0A1V9DF62"/>
<reference evidence="1 2" key="1">
    <citation type="submission" date="2017-02" db="EMBL/GenBank/DDBJ databases">
        <title>Whole genome shotgun sequence of Pantoea agglomerans strain AS1 isolated from a cycad, Zamia floridana in Central Florida, USA.</title>
        <authorList>
            <person name="Lata P."/>
            <person name="Govindarajan S."/>
            <person name="Qi F."/>
            <person name="Li J.-L."/>
            <person name="Maurya S.K."/>
            <person name="Sahoo M.K."/>
        </authorList>
    </citation>
    <scope>NUCLEOTIDE SEQUENCE [LARGE SCALE GENOMIC DNA]</scope>
    <source>
        <strain evidence="1 2">AS1</strain>
    </source>
</reference>
<dbReference type="Proteomes" id="UP000192769">
    <property type="component" value="Unassembled WGS sequence"/>
</dbReference>